<keyword evidence="1" id="KW-0732">Signal</keyword>
<dbReference type="RefSeq" id="WP_161482428.1">
    <property type="nucleotide sequence ID" value="NZ_WXEW01000008.1"/>
</dbReference>
<evidence type="ECO:0000256" key="1">
    <source>
        <dbReference type="SAM" id="SignalP"/>
    </source>
</evidence>
<dbReference type="AlphaFoldDB" id="A0A7C9N5N9"/>
<proteinExistence type="predicted"/>
<comment type="caution">
    <text evidence="2">The sequence shown here is derived from an EMBL/GenBank/DDBJ whole genome shotgun (WGS) entry which is preliminary data.</text>
</comment>
<dbReference type="EMBL" id="WXEW01000008">
    <property type="protein sequence ID" value="NAS25334.1"/>
    <property type="molecule type" value="Genomic_DNA"/>
</dbReference>
<gene>
    <name evidence="2" type="ORF">GT755_27075</name>
</gene>
<dbReference type="Proteomes" id="UP000479526">
    <property type="component" value="Unassembled WGS sequence"/>
</dbReference>
<evidence type="ECO:0008006" key="4">
    <source>
        <dbReference type="Google" id="ProtNLM"/>
    </source>
</evidence>
<organism evidence="2 3">
    <name type="scientific">Herbidospora solisilvae</name>
    <dbReference type="NCBI Taxonomy" id="2696284"/>
    <lineage>
        <taxon>Bacteria</taxon>
        <taxon>Bacillati</taxon>
        <taxon>Actinomycetota</taxon>
        <taxon>Actinomycetes</taxon>
        <taxon>Streptosporangiales</taxon>
        <taxon>Streptosporangiaceae</taxon>
        <taxon>Herbidospora</taxon>
    </lineage>
</organism>
<reference evidence="2 3" key="1">
    <citation type="submission" date="2020-01" db="EMBL/GenBank/DDBJ databases">
        <title>Herbidospora sp. NEAU-GS84 nov., a novel actinomycete isolated from soil.</title>
        <authorList>
            <person name="Han L."/>
        </authorList>
    </citation>
    <scope>NUCLEOTIDE SEQUENCE [LARGE SCALE GENOMIC DNA]</scope>
    <source>
        <strain evidence="2 3">NEAU-GS84</strain>
    </source>
</reference>
<sequence length="250" mass="28802">MRRILLSALLLSLVTATPAHADPSRDHRLIDNALYDAGPIPRSSCAEKPIDRRNHVPTARKYVTFVMGCLDRVWSKYLAEAGIPYKKPKLKLLTKDPKKYCGLDWADYEYAWYCYANREIMVVLDRTLLNIDPDDLYIFTMLAGFYGEHVQYLAGIEEARLEEESDEPYTDFRRSLLQSLCLSGAFTGSVYKSMPRNVGDWKFIVKQRGKVVQDRFYGKPASIAYWMNRGFKSRDPKYCNTWTAPKAKVA</sequence>
<name>A0A7C9N5N9_9ACTN</name>
<evidence type="ECO:0000313" key="3">
    <source>
        <dbReference type="Proteomes" id="UP000479526"/>
    </source>
</evidence>
<dbReference type="Pfam" id="PF04228">
    <property type="entry name" value="Zn_peptidase"/>
    <property type="match status" value="1"/>
</dbReference>
<evidence type="ECO:0000313" key="2">
    <source>
        <dbReference type="EMBL" id="NAS25334.1"/>
    </source>
</evidence>
<protein>
    <recommendedName>
        <fullName evidence="4">Metalloprotease</fullName>
    </recommendedName>
</protein>
<feature type="signal peptide" evidence="1">
    <location>
        <begin position="1"/>
        <end position="21"/>
    </location>
</feature>
<feature type="chain" id="PRO_5028808481" description="Metalloprotease" evidence="1">
    <location>
        <begin position="22"/>
        <end position="250"/>
    </location>
</feature>
<dbReference type="InterPro" id="IPR007343">
    <property type="entry name" value="Uncharacterised_pept_Zn_put"/>
</dbReference>
<keyword evidence="3" id="KW-1185">Reference proteome</keyword>
<accession>A0A7C9N5N9</accession>